<dbReference type="Pfam" id="PF13602">
    <property type="entry name" value="ADH_zinc_N_2"/>
    <property type="match status" value="1"/>
</dbReference>
<keyword evidence="1" id="KW-0521">NADP</keyword>
<protein>
    <recommendedName>
        <fullName evidence="2">Zinc-type alcohol dehydrogenase-like protein</fullName>
    </recommendedName>
</protein>
<dbReference type="SUPFAM" id="SSF51735">
    <property type="entry name" value="NAD(P)-binding Rossmann-fold domains"/>
    <property type="match status" value="1"/>
</dbReference>
<reference evidence="4" key="1">
    <citation type="journal article" date="2010" name="Insect Mol. Biol.">
        <title>The draft genome sequence of Arsenophonus nasoniae, son-killer bacterium of Nasonia vitripennis, reveals genes associated with virulence and symbiosis.</title>
        <authorList>
            <person name="Wilkes T."/>
            <person name="Darby A.C."/>
            <person name="Choi J."/>
            <person name="Colborne J.K."/>
            <person name="Werren J.H."/>
            <person name="Hurst G.D.D."/>
        </authorList>
    </citation>
    <scope>NUCLEOTIDE SEQUENCE</scope>
</reference>
<dbReference type="Gene3D" id="3.90.180.10">
    <property type="entry name" value="Medium-chain alcohol dehydrogenases, catalytic domain"/>
    <property type="match status" value="1"/>
</dbReference>
<evidence type="ECO:0000259" key="3">
    <source>
        <dbReference type="SMART" id="SM00829"/>
    </source>
</evidence>
<keyword evidence="2" id="KW-0560">Oxidoreductase</keyword>
<dbReference type="CDD" id="cd08252">
    <property type="entry name" value="AL_MDR"/>
    <property type="match status" value="1"/>
</dbReference>
<comment type="similarity">
    <text evidence="2">Belongs to the zinc-containing alcohol dehydrogenase family. Quinone oxidoreductase subfamily.</text>
</comment>
<evidence type="ECO:0000313" key="4">
    <source>
        <dbReference type="EMBL" id="CBA75744.1"/>
    </source>
</evidence>
<dbReference type="PANTHER" id="PTHR44154">
    <property type="entry name" value="QUINONE OXIDOREDUCTASE"/>
    <property type="match status" value="1"/>
</dbReference>
<dbReference type="GO" id="GO:0008270">
    <property type="term" value="F:zinc ion binding"/>
    <property type="evidence" value="ECO:0007669"/>
    <property type="project" value="InterPro"/>
</dbReference>
<evidence type="ECO:0000256" key="1">
    <source>
        <dbReference type="ARBA" id="ARBA00022857"/>
    </source>
</evidence>
<dbReference type="InterPro" id="IPR014182">
    <property type="entry name" value="ADH_Zn_typ-1"/>
</dbReference>
<dbReference type="SMART" id="SM00829">
    <property type="entry name" value="PKS_ER"/>
    <property type="match status" value="1"/>
</dbReference>
<dbReference type="EMBL" id="FN545258">
    <property type="protein sequence ID" value="CBA75744.1"/>
    <property type="molecule type" value="Genomic_DNA"/>
</dbReference>
<dbReference type="Pfam" id="PF08240">
    <property type="entry name" value="ADH_N"/>
    <property type="match status" value="1"/>
</dbReference>
<feature type="domain" description="Enoyl reductase (ER)" evidence="3">
    <location>
        <begin position="26"/>
        <end position="344"/>
    </location>
</feature>
<dbReference type="NCBIfam" id="TIGR02817">
    <property type="entry name" value="adh_fam_1"/>
    <property type="match status" value="1"/>
</dbReference>
<dbReference type="InterPro" id="IPR036291">
    <property type="entry name" value="NAD(P)-bd_dom_sf"/>
</dbReference>
<dbReference type="InterPro" id="IPR051603">
    <property type="entry name" value="Zinc-ADH_QOR/CCCR"/>
</dbReference>
<dbReference type="GO" id="GO:0016491">
    <property type="term" value="F:oxidoreductase activity"/>
    <property type="evidence" value="ECO:0007669"/>
    <property type="project" value="UniProtKB-KW"/>
</dbReference>
<dbReference type="SUPFAM" id="SSF50129">
    <property type="entry name" value="GroES-like"/>
    <property type="match status" value="1"/>
</dbReference>
<organism evidence="4">
    <name type="scientific">Arsenophonus nasoniae</name>
    <name type="common">son-killer infecting Nasonia vitripennis</name>
    <dbReference type="NCBI Taxonomy" id="638"/>
    <lineage>
        <taxon>Bacteria</taxon>
        <taxon>Pseudomonadati</taxon>
        <taxon>Pseudomonadota</taxon>
        <taxon>Gammaproteobacteria</taxon>
        <taxon>Enterobacterales</taxon>
        <taxon>Morganellaceae</taxon>
        <taxon>Arsenophonus</taxon>
    </lineage>
</organism>
<name>D2U399_9GAMM</name>
<keyword evidence="2" id="KW-0862">Zinc</keyword>
<dbReference type="PANTHER" id="PTHR44154:SF1">
    <property type="entry name" value="QUINONE OXIDOREDUCTASE"/>
    <property type="match status" value="1"/>
</dbReference>
<dbReference type="InterPro" id="IPR013154">
    <property type="entry name" value="ADH-like_N"/>
</dbReference>
<dbReference type="AlphaFoldDB" id="D2U399"/>
<gene>
    <name evidence="4" type="ORF">ARN_31070</name>
</gene>
<keyword evidence="2" id="KW-0479">Metal-binding</keyword>
<dbReference type="InterPro" id="IPR020843">
    <property type="entry name" value="ER"/>
</dbReference>
<proteinExistence type="inferred from homology"/>
<sequence>MLIEIYCFMESAMKAIVFTDPTLPLTDIHSLYATKLAKPQPQPRDLLVKIAAIAVNPVDSKIRQREKPNVPRILGWDACGVVESVGSQVRLFKPGDWVYYAGSIDRPGCYAEYGLVDERIVGHKPKSLTAVQAAALPLTSITAWELLFDRLAVAENGAAGRSILIVGAAGGVGSMLIQLARQLTKLRVLATASRPETQQWVSQLGAHAVINHKKPFSQQLAALGIQHVDYVASLTHSDDYYQQVLEILIPQGKLALIDDPKNLDIMPMKRKALSLHWEFMFTRPVFQTKDMIKQHQLLQRVAGLIDQGILKTTISEEMGKISAENLRLAHQRIESGKVWGKLVLAGF</sequence>
<evidence type="ECO:0000256" key="2">
    <source>
        <dbReference type="RuleBase" id="RU364000"/>
    </source>
</evidence>
<accession>D2U399</accession>
<dbReference type="InterPro" id="IPR011032">
    <property type="entry name" value="GroES-like_sf"/>
</dbReference>
<dbReference type="Gene3D" id="3.40.50.720">
    <property type="entry name" value="NAD(P)-binding Rossmann-like Domain"/>
    <property type="match status" value="1"/>
</dbReference>